<dbReference type="EMBL" id="JACNIG010000294">
    <property type="protein sequence ID" value="MBC8433370.1"/>
    <property type="molecule type" value="Genomic_DNA"/>
</dbReference>
<evidence type="ECO:0000313" key="1">
    <source>
        <dbReference type="EMBL" id="MBC8433370.1"/>
    </source>
</evidence>
<gene>
    <name evidence="1" type="ORF">H8D96_15775</name>
</gene>
<dbReference type="Proteomes" id="UP000605201">
    <property type="component" value="Unassembled WGS sequence"/>
</dbReference>
<name>A0A8J6TTE8_9BACT</name>
<sequence>MGAFFWGIVGGAIIILAKKGEELQSEAESAATTRPGILAKLKFCSSEAIENFRDLAAESKMEWESEKAAIEEVRLHNKNHK</sequence>
<accession>A0A8J6TTE8</accession>
<comment type="caution">
    <text evidence="1">The sequence shown here is derived from an EMBL/GenBank/DDBJ whole genome shotgun (WGS) entry which is preliminary data.</text>
</comment>
<dbReference type="AlphaFoldDB" id="A0A8J6TTE8"/>
<proteinExistence type="predicted"/>
<reference evidence="1 2" key="1">
    <citation type="submission" date="2020-08" db="EMBL/GenBank/DDBJ databases">
        <title>Bridging the membrane lipid divide: bacteria of the FCB group superphylum have the potential to synthesize archaeal ether lipids.</title>
        <authorList>
            <person name="Villanueva L."/>
            <person name="Von Meijenfeldt F.A.B."/>
            <person name="Westbye A.B."/>
            <person name="Yadav S."/>
            <person name="Hopmans E.C."/>
            <person name="Dutilh B.E."/>
            <person name="Sinninghe Damste J.S."/>
        </authorList>
    </citation>
    <scope>NUCLEOTIDE SEQUENCE [LARGE SCALE GENOMIC DNA]</scope>
    <source>
        <strain evidence="1">NIOZ-UU17</strain>
    </source>
</reference>
<organism evidence="1 2">
    <name type="scientific">Candidatus Desulfatibia vada</name>
    <dbReference type="NCBI Taxonomy" id="2841696"/>
    <lineage>
        <taxon>Bacteria</taxon>
        <taxon>Pseudomonadati</taxon>
        <taxon>Thermodesulfobacteriota</taxon>
        <taxon>Desulfobacteria</taxon>
        <taxon>Desulfobacterales</taxon>
        <taxon>Desulfobacterales incertae sedis</taxon>
        <taxon>Candidatus Desulfatibia</taxon>
    </lineage>
</organism>
<protein>
    <submittedName>
        <fullName evidence="1">Uncharacterized protein</fullName>
    </submittedName>
</protein>
<evidence type="ECO:0000313" key="2">
    <source>
        <dbReference type="Proteomes" id="UP000605201"/>
    </source>
</evidence>